<comment type="caution">
    <text evidence="1">The sequence shown here is derived from an EMBL/GenBank/DDBJ whole genome shotgun (WGS) entry which is preliminary data.</text>
</comment>
<name>A0ABU3N7G2_9SPHN</name>
<proteinExistence type="predicted"/>
<dbReference type="EMBL" id="JALMLT010000004">
    <property type="protein sequence ID" value="MDT8760413.1"/>
    <property type="molecule type" value="Genomic_DNA"/>
</dbReference>
<organism evidence="1">
    <name type="scientific">Sphingomonas psychrotolerans</name>
    <dbReference type="NCBI Taxonomy" id="1327635"/>
    <lineage>
        <taxon>Bacteria</taxon>
        <taxon>Pseudomonadati</taxon>
        <taxon>Pseudomonadota</taxon>
        <taxon>Alphaproteobacteria</taxon>
        <taxon>Sphingomonadales</taxon>
        <taxon>Sphingomonadaceae</taxon>
        <taxon>Sphingomonas</taxon>
    </lineage>
</organism>
<reference evidence="1" key="1">
    <citation type="submission" date="2022-04" db="EMBL/GenBank/DDBJ databases">
        <title>Tomato heritable bacteria conferring resistance against bacterial wilt.</title>
        <authorList>
            <person name="Yin J."/>
        </authorList>
    </citation>
    <scope>NUCLEOTIDE SEQUENCE</scope>
    <source>
        <strain evidence="1">Cra20</strain>
    </source>
</reference>
<protein>
    <submittedName>
        <fullName evidence="1">Uncharacterized protein</fullName>
    </submittedName>
</protein>
<accession>A0ABU3N7G2</accession>
<evidence type="ECO:0000313" key="1">
    <source>
        <dbReference type="EMBL" id="MDT8760413.1"/>
    </source>
</evidence>
<sequence>MALSIFLATAVADAVEDRRPGARHAMLIYVAAADFEAAQRKAAGVALGAGWMMVRIEKGMEVADPAANADPVLRAAGETALEEGAALVVYGDELPPEA</sequence>
<gene>
    <name evidence="1" type="ORF">MZO42_17055</name>
</gene>